<reference evidence="3" key="1">
    <citation type="journal article" date="2019" name="Int. J. Syst. Evol. Microbiol.">
        <title>The Global Catalogue of Microorganisms (GCM) 10K type strain sequencing project: providing services to taxonomists for standard genome sequencing and annotation.</title>
        <authorList>
            <consortium name="The Broad Institute Genomics Platform"/>
            <consortium name="The Broad Institute Genome Sequencing Center for Infectious Disease"/>
            <person name="Wu L."/>
            <person name="Ma J."/>
        </authorList>
    </citation>
    <scope>NUCLEOTIDE SEQUENCE [LARGE SCALE GENOMIC DNA]</scope>
    <source>
        <strain evidence="3">ICMP 19430</strain>
    </source>
</reference>
<feature type="region of interest" description="Disordered" evidence="1">
    <location>
        <begin position="491"/>
        <end position="516"/>
    </location>
</feature>
<gene>
    <name evidence="2" type="ORF">ACFQW9_21305</name>
</gene>
<dbReference type="EMBL" id="JBHTCK010000006">
    <property type="protein sequence ID" value="MFC7353187.1"/>
    <property type="molecule type" value="Genomic_DNA"/>
</dbReference>
<protein>
    <submittedName>
        <fullName evidence="2">YfjI family protein</fullName>
    </submittedName>
</protein>
<evidence type="ECO:0000256" key="1">
    <source>
        <dbReference type="SAM" id="MobiDB-lite"/>
    </source>
</evidence>
<proteinExistence type="predicted"/>
<evidence type="ECO:0000313" key="3">
    <source>
        <dbReference type="Proteomes" id="UP001596509"/>
    </source>
</evidence>
<dbReference type="Pfam" id="PF13148">
    <property type="entry name" value="DUF3987"/>
    <property type="match status" value="1"/>
</dbReference>
<evidence type="ECO:0000313" key="2">
    <source>
        <dbReference type="EMBL" id="MFC7353187.1"/>
    </source>
</evidence>
<comment type="caution">
    <text evidence="2">The sequence shown here is derived from an EMBL/GenBank/DDBJ whole genome shotgun (WGS) entry which is preliminary data.</text>
</comment>
<dbReference type="RefSeq" id="WP_319283713.1">
    <property type="nucleotide sequence ID" value="NZ_JBHTCK010000006.1"/>
</dbReference>
<sequence>MSTQPVDSADLWAGFAALDAQQEAAAAWDDPIPLTARRELPAFPTEVFPPWLGDFVRGVAEETQTAVDAAGSLALAVLATAAGGRATVHVRGRWREPLNLFVVMALPPGSRKSAVFGLMTDPLYTCEKLMATKAAGAIIEAELTARLAKEVADNAAIKAARADADKRDQLMAEAISLGQAAEAVTVPNKPRLLADDATPEVISSLLAEQGGRLSVMSAEGGIFDIIAGRYSGTPNMEPFLKGHAGDRLRVDRRGREEFIDSPALTMGQTVQPSVLEDISRIKGAGDRGLLGRFLYALPEDLVGYREVTPEPLAEDVANLYEERVTSLVMSLAGWTDPAVLQLTSEANDALAAYERRQEPRLRKRGGDLGHIRNWAAKLGGATARLAGLLHLAAHTENGHTQPVTADTVRDAIKLADYFTGHALAVFDLMGADHTVNRARTVLDLLRANQWAEVSKREVMTKLSRAEFPTVADLDPALDLLEDHGYVRALPVAKTGGRGRPPSPRYLTHPQLSEPTA</sequence>
<dbReference type="Proteomes" id="UP001596509">
    <property type="component" value="Unassembled WGS sequence"/>
</dbReference>
<keyword evidence="3" id="KW-1185">Reference proteome</keyword>
<accession>A0ABW2MG82</accession>
<name>A0ABW2MG82_9ACTN</name>
<dbReference type="InterPro" id="IPR025048">
    <property type="entry name" value="DUF3987"/>
</dbReference>
<organism evidence="2 3">
    <name type="scientific">Streptomyces caviscabies</name>
    <dbReference type="NCBI Taxonomy" id="90079"/>
    <lineage>
        <taxon>Bacteria</taxon>
        <taxon>Bacillati</taxon>
        <taxon>Actinomycetota</taxon>
        <taxon>Actinomycetes</taxon>
        <taxon>Kitasatosporales</taxon>
        <taxon>Streptomycetaceae</taxon>
        <taxon>Streptomyces</taxon>
    </lineage>
</organism>